<dbReference type="PANTHER" id="PTHR43340">
    <property type="entry name" value="HYPOXANTHINE-GUANINE PHOSPHORIBOSYLTRANSFERASE"/>
    <property type="match status" value="1"/>
</dbReference>
<dbReference type="GO" id="GO:0032263">
    <property type="term" value="P:GMP salvage"/>
    <property type="evidence" value="ECO:0007669"/>
    <property type="project" value="TreeGrafter"/>
</dbReference>
<reference evidence="4 5" key="1">
    <citation type="submission" date="2018-07" db="EMBL/GenBank/DDBJ databases">
        <title>Genomic Encyclopedia of Type Strains, Phase IV (KMG-IV): sequencing the most valuable type-strain genomes for metagenomic binning, comparative biology and taxonomic classification.</title>
        <authorList>
            <person name="Goeker M."/>
        </authorList>
    </citation>
    <scope>NUCLEOTIDE SEQUENCE [LARGE SCALE GENOMIC DNA]</scope>
    <source>
        <strain evidence="4 5">DSM 16500</strain>
    </source>
</reference>
<keyword evidence="4" id="KW-0328">Glycosyltransferase</keyword>
<dbReference type="AlphaFoldDB" id="A0A370GQQ3"/>
<dbReference type="EMBL" id="QQAX01000006">
    <property type="protein sequence ID" value="RDI46042.1"/>
    <property type="molecule type" value="Genomic_DNA"/>
</dbReference>
<dbReference type="GO" id="GO:0004422">
    <property type="term" value="F:hypoxanthine phosphoribosyltransferase activity"/>
    <property type="evidence" value="ECO:0007669"/>
    <property type="project" value="TreeGrafter"/>
</dbReference>
<evidence type="ECO:0000313" key="4">
    <source>
        <dbReference type="EMBL" id="RDI46042.1"/>
    </source>
</evidence>
<dbReference type="RefSeq" id="WP_114833939.1">
    <property type="nucleotide sequence ID" value="NZ_LR699114.1"/>
</dbReference>
<evidence type="ECO:0000256" key="2">
    <source>
        <dbReference type="ARBA" id="ARBA00049402"/>
    </source>
</evidence>
<feature type="domain" description="Phosphoribosyltransferase" evidence="3">
    <location>
        <begin position="21"/>
        <end position="143"/>
    </location>
</feature>
<dbReference type="InterPro" id="IPR050408">
    <property type="entry name" value="HGPRT"/>
</dbReference>
<dbReference type="CDD" id="cd06223">
    <property type="entry name" value="PRTases_typeI"/>
    <property type="match status" value="1"/>
</dbReference>
<organism evidence="4 5">
    <name type="scientific">Aquicella lusitana</name>
    <dbReference type="NCBI Taxonomy" id="254246"/>
    <lineage>
        <taxon>Bacteria</taxon>
        <taxon>Pseudomonadati</taxon>
        <taxon>Pseudomonadota</taxon>
        <taxon>Gammaproteobacteria</taxon>
        <taxon>Legionellales</taxon>
        <taxon>Coxiellaceae</taxon>
        <taxon>Aquicella</taxon>
    </lineage>
</organism>
<gene>
    <name evidence="4" type="ORF">C8D86_10646</name>
</gene>
<dbReference type="OrthoDB" id="9802824at2"/>
<evidence type="ECO:0000313" key="5">
    <source>
        <dbReference type="Proteomes" id="UP000254720"/>
    </source>
</evidence>
<comment type="catalytic activity">
    <reaction evidence="1">
        <text>GMP + diphosphate = guanine + 5-phospho-alpha-D-ribose 1-diphosphate</text>
        <dbReference type="Rhea" id="RHEA:25424"/>
        <dbReference type="ChEBI" id="CHEBI:16235"/>
        <dbReference type="ChEBI" id="CHEBI:33019"/>
        <dbReference type="ChEBI" id="CHEBI:58017"/>
        <dbReference type="ChEBI" id="CHEBI:58115"/>
        <dbReference type="EC" id="2.4.2.8"/>
    </reaction>
    <physiologicalReaction direction="right-to-left" evidence="1">
        <dbReference type="Rhea" id="RHEA:25426"/>
    </physiologicalReaction>
</comment>
<dbReference type="Proteomes" id="UP000254720">
    <property type="component" value="Unassembled WGS sequence"/>
</dbReference>
<dbReference type="GO" id="GO:0005829">
    <property type="term" value="C:cytosol"/>
    <property type="evidence" value="ECO:0007669"/>
    <property type="project" value="TreeGrafter"/>
</dbReference>
<keyword evidence="5" id="KW-1185">Reference proteome</keyword>
<keyword evidence="4" id="KW-0808">Transferase</keyword>
<sequence length="185" mass="20921">METITKIQSILEEAECLYSFDEINEALDRMAKEITHALKDKNPIILCVMTGALITTGHLLTRLHFPLEIDYIHATRYRGTTRGGDLHWLVEPRQSLKDRTVLIIDDIMDGGLTLAAIIDYCKQAKANAIYSAVMVSKKRTREPGVDFEPNFVGVTTEDKYLFGFGLDYEEYLRNVPGIYAVNSSD</sequence>
<evidence type="ECO:0000259" key="3">
    <source>
        <dbReference type="Pfam" id="PF00156"/>
    </source>
</evidence>
<dbReference type="GO" id="GO:0000287">
    <property type="term" value="F:magnesium ion binding"/>
    <property type="evidence" value="ECO:0007669"/>
    <property type="project" value="TreeGrafter"/>
</dbReference>
<dbReference type="NCBIfam" id="NF006605">
    <property type="entry name" value="PRK09162.1"/>
    <property type="match status" value="1"/>
</dbReference>
<dbReference type="PANTHER" id="PTHR43340:SF1">
    <property type="entry name" value="HYPOXANTHINE PHOSPHORIBOSYLTRANSFERASE"/>
    <property type="match status" value="1"/>
</dbReference>
<comment type="caution">
    <text evidence="4">The sequence shown here is derived from an EMBL/GenBank/DDBJ whole genome shotgun (WGS) entry which is preliminary data.</text>
</comment>
<dbReference type="SUPFAM" id="SSF53271">
    <property type="entry name" value="PRTase-like"/>
    <property type="match status" value="1"/>
</dbReference>
<name>A0A370GQQ3_9COXI</name>
<dbReference type="GO" id="GO:0006178">
    <property type="term" value="P:guanine salvage"/>
    <property type="evidence" value="ECO:0007669"/>
    <property type="project" value="TreeGrafter"/>
</dbReference>
<proteinExistence type="predicted"/>
<protein>
    <submittedName>
        <fullName evidence="4">Hypoxanthine phosphoribosyltransferase</fullName>
    </submittedName>
</protein>
<dbReference type="InterPro" id="IPR029057">
    <property type="entry name" value="PRTase-like"/>
</dbReference>
<dbReference type="Gene3D" id="3.40.50.2020">
    <property type="match status" value="1"/>
</dbReference>
<dbReference type="GO" id="GO:0032264">
    <property type="term" value="P:IMP salvage"/>
    <property type="evidence" value="ECO:0007669"/>
    <property type="project" value="TreeGrafter"/>
</dbReference>
<dbReference type="GO" id="GO:0046100">
    <property type="term" value="P:hypoxanthine metabolic process"/>
    <property type="evidence" value="ECO:0007669"/>
    <property type="project" value="TreeGrafter"/>
</dbReference>
<dbReference type="Pfam" id="PF00156">
    <property type="entry name" value="Pribosyltran"/>
    <property type="match status" value="1"/>
</dbReference>
<dbReference type="InterPro" id="IPR000836">
    <property type="entry name" value="PRTase_dom"/>
</dbReference>
<accession>A0A370GQQ3</accession>
<comment type="catalytic activity">
    <reaction evidence="2">
        <text>IMP + diphosphate = hypoxanthine + 5-phospho-alpha-D-ribose 1-diphosphate</text>
        <dbReference type="Rhea" id="RHEA:17973"/>
        <dbReference type="ChEBI" id="CHEBI:17368"/>
        <dbReference type="ChEBI" id="CHEBI:33019"/>
        <dbReference type="ChEBI" id="CHEBI:58017"/>
        <dbReference type="ChEBI" id="CHEBI:58053"/>
        <dbReference type="EC" id="2.4.2.8"/>
    </reaction>
    <physiologicalReaction direction="right-to-left" evidence="2">
        <dbReference type="Rhea" id="RHEA:17975"/>
    </physiologicalReaction>
</comment>
<evidence type="ECO:0000256" key="1">
    <source>
        <dbReference type="ARBA" id="ARBA00048811"/>
    </source>
</evidence>